<comment type="catalytic activity">
    <reaction evidence="3">
        <text>a purine D-ribonucleoside + phosphate = a purine nucleobase + alpha-D-ribose 1-phosphate</text>
        <dbReference type="Rhea" id="RHEA:19805"/>
        <dbReference type="ChEBI" id="CHEBI:26386"/>
        <dbReference type="ChEBI" id="CHEBI:43474"/>
        <dbReference type="ChEBI" id="CHEBI:57720"/>
        <dbReference type="ChEBI" id="CHEBI:142355"/>
        <dbReference type="EC" id="2.4.2.1"/>
    </reaction>
</comment>
<dbReference type="EC" id="2.4.2.1" evidence="3"/>
<dbReference type="EC" id="2.4.2.2" evidence="3"/>
<dbReference type="GO" id="GO:0004731">
    <property type="term" value="F:purine-nucleoside phosphorylase activity"/>
    <property type="evidence" value="ECO:0007669"/>
    <property type="project" value="UniProtKB-UniRule"/>
</dbReference>
<dbReference type="Pfam" id="PF06865">
    <property type="entry name" value="Ppnp"/>
    <property type="match status" value="1"/>
</dbReference>
<dbReference type="AlphaFoldDB" id="A0A4Q0YT89"/>
<dbReference type="OrthoDB" id="9793848at2"/>
<name>A0A4Q0YT89_9GAMM</name>
<sequence>MKVNEYFDSKVMSIGFESSGQRSSVGVMDTGEYTFDTAAPERMTVVAGEMTVKLPGNTEWQTFSTGDKFEVPGESSFKLQIAQPAAYRCDYL</sequence>
<dbReference type="GO" id="GO:0004850">
    <property type="term" value="F:uridine phosphorylase activity"/>
    <property type="evidence" value="ECO:0007669"/>
    <property type="project" value="RHEA"/>
</dbReference>
<comment type="catalytic activity">
    <reaction evidence="3">
        <text>uridine + phosphate = alpha-D-ribose 1-phosphate + uracil</text>
        <dbReference type="Rhea" id="RHEA:24388"/>
        <dbReference type="ChEBI" id="CHEBI:16704"/>
        <dbReference type="ChEBI" id="CHEBI:17568"/>
        <dbReference type="ChEBI" id="CHEBI:43474"/>
        <dbReference type="ChEBI" id="CHEBI:57720"/>
        <dbReference type="EC" id="2.4.2.2"/>
    </reaction>
</comment>
<dbReference type="EMBL" id="PEIB01000022">
    <property type="protein sequence ID" value="RXJ72359.1"/>
    <property type="molecule type" value="Genomic_DNA"/>
</dbReference>
<dbReference type="SUPFAM" id="SSF51182">
    <property type="entry name" value="RmlC-like cupins"/>
    <property type="match status" value="1"/>
</dbReference>
<comment type="catalytic activity">
    <reaction evidence="3">
        <text>guanosine + phosphate = alpha-D-ribose 1-phosphate + guanine</text>
        <dbReference type="Rhea" id="RHEA:13233"/>
        <dbReference type="ChEBI" id="CHEBI:16235"/>
        <dbReference type="ChEBI" id="CHEBI:16750"/>
        <dbReference type="ChEBI" id="CHEBI:43474"/>
        <dbReference type="ChEBI" id="CHEBI:57720"/>
        <dbReference type="EC" id="2.4.2.1"/>
    </reaction>
</comment>
<dbReference type="GO" id="GO:0047975">
    <property type="term" value="F:guanosine phosphorylase activity"/>
    <property type="evidence" value="ECO:0007669"/>
    <property type="project" value="RHEA"/>
</dbReference>
<organism evidence="4 5">
    <name type="scientific">Veronia nyctiphanis</name>
    <dbReference type="NCBI Taxonomy" id="1278244"/>
    <lineage>
        <taxon>Bacteria</taxon>
        <taxon>Pseudomonadati</taxon>
        <taxon>Pseudomonadota</taxon>
        <taxon>Gammaproteobacteria</taxon>
        <taxon>Vibrionales</taxon>
        <taxon>Vibrionaceae</taxon>
        <taxon>Veronia</taxon>
    </lineage>
</organism>
<dbReference type="PANTHER" id="PTHR36540">
    <property type="entry name" value="PYRIMIDINE/PURINE NUCLEOSIDE PHOSPHORYLASE"/>
    <property type="match status" value="1"/>
</dbReference>
<dbReference type="InterPro" id="IPR011051">
    <property type="entry name" value="RmlC_Cupin_sf"/>
</dbReference>
<evidence type="ECO:0000256" key="1">
    <source>
        <dbReference type="ARBA" id="ARBA00022676"/>
    </source>
</evidence>
<evidence type="ECO:0000256" key="2">
    <source>
        <dbReference type="ARBA" id="ARBA00022679"/>
    </source>
</evidence>
<evidence type="ECO:0000313" key="5">
    <source>
        <dbReference type="Proteomes" id="UP000290287"/>
    </source>
</evidence>
<dbReference type="GO" id="GO:0009032">
    <property type="term" value="F:thymidine phosphorylase activity"/>
    <property type="evidence" value="ECO:0007669"/>
    <property type="project" value="RHEA"/>
</dbReference>
<keyword evidence="2 3" id="KW-0808">Transferase</keyword>
<dbReference type="InterPro" id="IPR009664">
    <property type="entry name" value="Ppnp"/>
</dbReference>
<comment type="catalytic activity">
    <reaction evidence="3">
        <text>cytidine + phosphate = cytosine + alpha-D-ribose 1-phosphate</text>
        <dbReference type="Rhea" id="RHEA:52540"/>
        <dbReference type="ChEBI" id="CHEBI:16040"/>
        <dbReference type="ChEBI" id="CHEBI:17562"/>
        <dbReference type="ChEBI" id="CHEBI:43474"/>
        <dbReference type="ChEBI" id="CHEBI:57720"/>
        <dbReference type="EC" id="2.4.2.2"/>
    </reaction>
</comment>
<keyword evidence="5" id="KW-1185">Reference proteome</keyword>
<gene>
    <name evidence="3" type="primary">ppnP</name>
    <name evidence="4" type="ORF">CS022_16155</name>
</gene>
<protein>
    <recommendedName>
        <fullName evidence="3">Pyrimidine/purine nucleoside phosphorylase</fullName>
        <ecNumber evidence="3">2.4.2.1</ecNumber>
        <ecNumber evidence="3">2.4.2.2</ecNumber>
    </recommendedName>
    <alternativeName>
        <fullName evidence="3">Adenosine phosphorylase</fullName>
    </alternativeName>
    <alternativeName>
        <fullName evidence="3">Cytidine phosphorylase</fullName>
    </alternativeName>
    <alternativeName>
        <fullName evidence="3">Guanosine phosphorylase</fullName>
    </alternativeName>
    <alternativeName>
        <fullName evidence="3">Inosine phosphorylase</fullName>
    </alternativeName>
    <alternativeName>
        <fullName evidence="3">Thymidine phosphorylase</fullName>
    </alternativeName>
    <alternativeName>
        <fullName evidence="3">Uridine phosphorylase</fullName>
    </alternativeName>
    <alternativeName>
        <fullName evidence="3">Xanthosine phosphorylase</fullName>
    </alternativeName>
</protein>
<accession>A0A4Q0YT89</accession>
<dbReference type="FunFam" id="2.60.120.10:FF:000016">
    <property type="entry name" value="Pyrimidine/purine nucleoside phosphorylase"/>
    <property type="match status" value="1"/>
</dbReference>
<dbReference type="RefSeq" id="WP_129123139.1">
    <property type="nucleotide sequence ID" value="NZ_PEIB01000022.1"/>
</dbReference>
<dbReference type="Proteomes" id="UP000290287">
    <property type="component" value="Unassembled WGS sequence"/>
</dbReference>
<comment type="catalytic activity">
    <reaction evidence="3">
        <text>inosine + phosphate = alpha-D-ribose 1-phosphate + hypoxanthine</text>
        <dbReference type="Rhea" id="RHEA:27646"/>
        <dbReference type="ChEBI" id="CHEBI:17368"/>
        <dbReference type="ChEBI" id="CHEBI:17596"/>
        <dbReference type="ChEBI" id="CHEBI:43474"/>
        <dbReference type="ChEBI" id="CHEBI:57720"/>
        <dbReference type="EC" id="2.4.2.1"/>
    </reaction>
</comment>
<dbReference type="CDD" id="cd20296">
    <property type="entry name" value="cupin_PpnP-like"/>
    <property type="match status" value="1"/>
</dbReference>
<evidence type="ECO:0000256" key="3">
    <source>
        <dbReference type="HAMAP-Rule" id="MF_01537"/>
    </source>
</evidence>
<dbReference type="HAMAP" id="MF_01537">
    <property type="entry name" value="Nucleos_phosphorylase_PpnP"/>
    <property type="match status" value="1"/>
</dbReference>
<dbReference type="Gene3D" id="2.60.120.10">
    <property type="entry name" value="Jelly Rolls"/>
    <property type="match status" value="1"/>
</dbReference>
<dbReference type="PANTHER" id="PTHR36540:SF1">
    <property type="entry name" value="PYRIMIDINE_PURINE NUCLEOSIDE PHOSPHORYLASE"/>
    <property type="match status" value="1"/>
</dbReference>
<comment type="similarity">
    <text evidence="3">Belongs to the nucleoside phosphorylase PpnP family.</text>
</comment>
<comment type="catalytic activity">
    <reaction evidence="3">
        <text>xanthosine + phosphate = alpha-D-ribose 1-phosphate + xanthine</text>
        <dbReference type="Rhea" id="RHEA:27638"/>
        <dbReference type="ChEBI" id="CHEBI:17712"/>
        <dbReference type="ChEBI" id="CHEBI:18107"/>
        <dbReference type="ChEBI" id="CHEBI:43474"/>
        <dbReference type="ChEBI" id="CHEBI:57720"/>
        <dbReference type="EC" id="2.4.2.1"/>
    </reaction>
</comment>
<comment type="function">
    <text evidence="3">Catalyzes the phosphorolysis of diverse nucleosides, yielding D-ribose 1-phosphate and the respective free bases. Can use uridine, adenosine, guanosine, cytidine, thymidine, inosine and xanthosine as substrates. Also catalyzes the reverse reactions.</text>
</comment>
<dbReference type="GO" id="GO:0005829">
    <property type="term" value="C:cytosol"/>
    <property type="evidence" value="ECO:0007669"/>
    <property type="project" value="TreeGrafter"/>
</dbReference>
<evidence type="ECO:0000313" key="4">
    <source>
        <dbReference type="EMBL" id="RXJ72359.1"/>
    </source>
</evidence>
<comment type="caution">
    <text evidence="4">The sequence shown here is derived from an EMBL/GenBank/DDBJ whole genome shotgun (WGS) entry which is preliminary data.</text>
</comment>
<proteinExistence type="inferred from homology"/>
<keyword evidence="1 3" id="KW-0328">Glycosyltransferase</keyword>
<comment type="catalytic activity">
    <reaction evidence="3">
        <text>adenosine + phosphate = alpha-D-ribose 1-phosphate + adenine</text>
        <dbReference type="Rhea" id="RHEA:27642"/>
        <dbReference type="ChEBI" id="CHEBI:16335"/>
        <dbReference type="ChEBI" id="CHEBI:16708"/>
        <dbReference type="ChEBI" id="CHEBI:43474"/>
        <dbReference type="ChEBI" id="CHEBI:57720"/>
        <dbReference type="EC" id="2.4.2.1"/>
    </reaction>
</comment>
<reference evidence="4 5" key="1">
    <citation type="submission" date="2017-10" db="EMBL/GenBank/DDBJ databases">
        <title>Nyctiphanis sp. nov., isolated from the stomach of the euphausiid Nyctiphanes simplex (Hansen, 1911) in the Gulf of California.</title>
        <authorList>
            <person name="Gomez-Gil B."/>
            <person name="Aguilar-Mendez M."/>
            <person name="Lopez-Cortes A."/>
            <person name="Gomez-Gutierrez J."/>
            <person name="Roque A."/>
            <person name="Lang E."/>
            <person name="Gonzalez-Castillo A."/>
        </authorList>
    </citation>
    <scope>NUCLEOTIDE SEQUENCE [LARGE SCALE GENOMIC DNA]</scope>
    <source>
        <strain evidence="4 5">CAIM 600</strain>
    </source>
</reference>
<dbReference type="InterPro" id="IPR014710">
    <property type="entry name" value="RmlC-like_jellyroll"/>
</dbReference>
<comment type="catalytic activity">
    <reaction evidence="3">
        <text>thymidine + phosphate = 2-deoxy-alpha-D-ribose 1-phosphate + thymine</text>
        <dbReference type="Rhea" id="RHEA:16037"/>
        <dbReference type="ChEBI" id="CHEBI:17748"/>
        <dbReference type="ChEBI" id="CHEBI:17821"/>
        <dbReference type="ChEBI" id="CHEBI:43474"/>
        <dbReference type="ChEBI" id="CHEBI:57259"/>
        <dbReference type="EC" id="2.4.2.2"/>
    </reaction>
</comment>